<organism evidence="6 7">
    <name type="scientific">Xylaria grammica</name>
    <dbReference type="NCBI Taxonomy" id="363999"/>
    <lineage>
        <taxon>Eukaryota</taxon>
        <taxon>Fungi</taxon>
        <taxon>Dikarya</taxon>
        <taxon>Ascomycota</taxon>
        <taxon>Pezizomycotina</taxon>
        <taxon>Sordariomycetes</taxon>
        <taxon>Xylariomycetidae</taxon>
        <taxon>Xylariales</taxon>
        <taxon>Xylariaceae</taxon>
        <taxon>Xylaria</taxon>
    </lineage>
</organism>
<dbReference type="PANTHER" id="PTHR10237">
    <property type="entry name" value="DEFORMED EPIDERMAL AUTOREGULATORY FACTOR 1 HOMOLOG SUPPRESSIN"/>
    <property type="match status" value="1"/>
</dbReference>
<evidence type="ECO:0000313" key="7">
    <source>
        <dbReference type="Proteomes" id="UP000286045"/>
    </source>
</evidence>
<protein>
    <recommendedName>
        <fullName evidence="5">MYND-type domain-containing protein</fullName>
    </recommendedName>
</protein>
<dbReference type="GO" id="GO:0008270">
    <property type="term" value="F:zinc ion binding"/>
    <property type="evidence" value="ECO:0007669"/>
    <property type="project" value="UniProtKB-KW"/>
</dbReference>
<proteinExistence type="predicted"/>
<evidence type="ECO:0000256" key="3">
    <source>
        <dbReference type="ARBA" id="ARBA00022833"/>
    </source>
</evidence>
<keyword evidence="7" id="KW-1185">Reference proteome</keyword>
<evidence type="ECO:0000256" key="1">
    <source>
        <dbReference type="ARBA" id="ARBA00022723"/>
    </source>
</evidence>
<keyword evidence="2 4" id="KW-0863">Zinc-finger</keyword>
<gene>
    <name evidence="6" type="ORF">EKO27_g4056</name>
</gene>
<dbReference type="SUPFAM" id="SSF144232">
    <property type="entry name" value="HIT/MYND zinc finger-like"/>
    <property type="match status" value="1"/>
</dbReference>
<comment type="caution">
    <text evidence="6">The sequence shown here is derived from an EMBL/GenBank/DDBJ whole genome shotgun (WGS) entry which is preliminary data.</text>
</comment>
<reference evidence="6 7" key="1">
    <citation type="submission" date="2018-12" db="EMBL/GenBank/DDBJ databases">
        <title>Draft genome sequence of Xylaria grammica IHI A82.</title>
        <authorList>
            <person name="Buettner E."/>
            <person name="Kellner H."/>
        </authorList>
    </citation>
    <scope>NUCLEOTIDE SEQUENCE [LARGE SCALE GENOMIC DNA]</scope>
    <source>
        <strain evidence="6 7">IHI A82</strain>
    </source>
</reference>
<dbReference type="AlphaFoldDB" id="A0A439D9F1"/>
<dbReference type="GO" id="GO:0005634">
    <property type="term" value="C:nucleus"/>
    <property type="evidence" value="ECO:0007669"/>
    <property type="project" value="TreeGrafter"/>
</dbReference>
<sequence length="1095" mass="122087">MYLDPQALDLLRSQSHKLYELSSTMETWQQGKYGRCLGFCDSATLADAREMWAFYSAERKGVELTRFKARFQSVLNRAKAKKQNSVWSSINMGGLRSASPAHIGCMQDVDALHQHYWKYGTTELKADIRSASIHPNPAFLTLRDGATIHYGTDPLLGFHLAAVDAPLDSTDAAVNRLPRREKYAALARAEFREWVVSYREQSAKNERVTSEITAHWYRNRYGVRPLVLDGPDYAPGVRAPVEFDVIDTSNLCDHLGSLTLLTAASPLLRDNVSAALYTEVLAKNHKDYRQVLDQVLCGHTPTLSTLLGLFPVEYWTNTSPISIGDERMLDTIMRGSSSGLGGQMFLRTSWKRTLCMGSAITPFPQSIPIRFDPKQLAKTLYGVYVHMFLDEDWSKRLSNFDLETIQKSALVWYQRSSFVSFLRLVQTRVTCDWDAVMDGTMDLIEGRSDAPMGMNYYQELNTYLHMLGVFSTDVMRNWRKRGENLILTPFPSPIRPVNGKWGDLRDWKNIPPIVCVTLEIPRKKLAVFTNMDLDKLGTPSVHCQLQGADRWGMDRWQNILPACQLSFGDVSTHGKRYDDSYEISVREDDAGWSGTSPLIASFFTSTFPLLQQPGDVVVAFGVHSSPATVVSFLQKLGIEMIVYETTLENSDAVHVTRFAPHQRGFPIVTGFTRTAPASGVETGAQSSLIAAVDQKTGAVTSLIGRLDIMSSDLKQALTSGSEVKKSIVSPCEFAISLGRSPPLGLCFPVFVKQSSQRLRIARRSSYVEVVTQVADCSEWMTYPESMFPIRSQSGKPVNCNMPYLDLQKCPVIQTTQHSRLGWLVPHLSLAMSARERALREKEDLPRSTGEQIRLDFKESIFTIFVQFAGLQGTKSPVFYLNNPANGGVHVIILASALRLDLANRTVVLDCAVLPLYDALMPNVMDSLAKLHGFSFVTVKVNDAELRLWRHTLPTYVERCRNWAHRDSCEYAISGSIPLNTENGNPLICTCGNGKFPPNFISNVPGWSGLSRYAVRAAISPVFWAPFADDVYSPGLSKKDVAGVGETPVDGLCASCGKNKQADGSGLLNCARCMKVKYCSRECQRRDWKAHKSVCG</sequence>
<accession>A0A439D9F1</accession>
<dbReference type="Pfam" id="PF01753">
    <property type="entry name" value="zf-MYND"/>
    <property type="match status" value="1"/>
</dbReference>
<dbReference type="PROSITE" id="PS01360">
    <property type="entry name" value="ZF_MYND_1"/>
    <property type="match status" value="1"/>
</dbReference>
<feature type="domain" description="MYND-type" evidence="5">
    <location>
        <begin position="1052"/>
        <end position="1094"/>
    </location>
</feature>
<evidence type="ECO:0000259" key="5">
    <source>
        <dbReference type="PROSITE" id="PS50865"/>
    </source>
</evidence>
<evidence type="ECO:0000256" key="2">
    <source>
        <dbReference type="ARBA" id="ARBA00022771"/>
    </source>
</evidence>
<dbReference type="GO" id="GO:0000981">
    <property type="term" value="F:DNA-binding transcription factor activity, RNA polymerase II-specific"/>
    <property type="evidence" value="ECO:0007669"/>
    <property type="project" value="TreeGrafter"/>
</dbReference>
<evidence type="ECO:0000313" key="6">
    <source>
        <dbReference type="EMBL" id="RWA11040.1"/>
    </source>
</evidence>
<dbReference type="Proteomes" id="UP000286045">
    <property type="component" value="Unassembled WGS sequence"/>
</dbReference>
<dbReference type="STRING" id="363999.A0A439D9F1"/>
<dbReference type="Gene3D" id="6.10.140.2220">
    <property type="match status" value="1"/>
</dbReference>
<name>A0A439D9F1_9PEZI</name>
<keyword evidence="1" id="KW-0479">Metal-binding</keyword>
<dbReference type="InterPro" id="IPR024119">
    <property type="entry name" value="TF_DEAF-1"/>
</dbReference>
<dbReference type="InterPro" id="IPR002893">
    <property type="entry name" value="Znf_MYND"/>
</dbReference>
<dbReference type="EMBL" id="RYZI01000092">
    <property type="protein sequence ID" value="RWA11040.1"/>
    <property type="molecule type" value="Genomic_DNA"/>
</dbReference>
<dbReference type="PROSITE" id="PS50865">
    <property type="entry name" value="ZF_MYND_2"/>
    <property type="match status" value="1"/>
</dbReference>
<evidence type="ECO:0000256" key="4">
    <source>
        <dbReference type="PROSITE-ProRule" id="PRU00134"/>
    </source>
</evidence>
<keyword evidence="3" id="KW-0862">Zinc</keyword>
<dbReference type="PANTHER" id="PTHR10237:SF15">
    <property type="entry name" value="LD37257P"/>
    <property type="match status" value="1"/>
</dbReference>